<gene>
    <name evidence="5" type="ORF">EJB05_25626</name>
</gene>
<feature type="region of interest" description="Leucine repeat II (LRII)" evidence="3">
    <location>
        <begin position="358"/>
        <end position="390"/>
    </location>
</feature>
<sequence>MVPPSILNMFMEDELGGELLYQCSNHPALLQAQQPFVQILSSPSFSTSNHNRGNMEGSKDLLPVGSGDQSTLSSPFSKGVDVAGAFLKGVEEAIRFLPRVNSIRRDYLVNGESRSRNAINKRYNRDDYLEEEERRTRKTMVMMIEEPEEIGVHEILEEMMLRGYETCIKEMEKLQIALNNEGKKSKTRGGSKTERDVVDLPTLLIHCAQAVAANNHMIAIELLKQIKQNASTTGDARQRLAQCFAKGLEARLVGTGNKLWNLHMAERPSVVEFLKAYKMFMAACCFNKIALMFSIMTIMDAIVGKRRLHIVDYGMNYGFQWAGLIRCLAQRNGGQPELKITAIACSQNLFCPAQKIEEQGRWLSKCASEFGLPFKFHSIATDWEKVSIEDLNRDGDEVLIVNDLFSFRSLMDETLSFDNPSPRDTVLNNIRKMRPDVFIQSIVNCTYGSSFLSRFREALFYYTALFNMLDVTMPRESESRLVLEQTWFGRHVLNIIACEGADLVDRPEKYRQWQVRNQRAGLKQLPLKPDIVEVLKNNVKKHHKDFLVCEDGQWLLQGWMGRILFAHSAWVAEDPISE</sequence>
<feature type="region of interest" description="SAW" evidence="3">
    <location>
        <begin position="497"/>
        <end position="571"/>
    </location>
</feature>
<comment type="similarity">
    <text evidence="3">Belongs to the GRAS family.</text>
</comment>
<protein>
    <submittedName>
        <fullName evidence="5">Uncharacterized protein</fullName>
    </submittedName>
</protein>
<feature type="region of interest" description="Leucine repeat I (LRI)" evidence="3">
    <location>
        <begin position="198"/>
        <end position="258"/>
    </location>
</feature>
<keyword evidence="6" id="KW-1185">Reference proteome</keyword>
<keyword evidence="1" id="KW-0805">Transcription regulation</keyword>
<evidence type="ECO:0000256" key="1">
    <source>
        <dbReference type="ARBA" id="ARBA00023015"/>
    </source>
</evidence>
<evidence type="ECO:0000256" key="4">
    <source>
        <dbReference type="SAM" id="MobiDB-lite"/>
    </source>
</evidence>
<organism evidence="5 6">
    <name type="scientific">Eragrostis curvula</name>
    <name type="common">weeping love grass</name>
    <dbReference type="NCBI Taxonomy" id="38414"/>
    <lineage>
        <taxon>Eukaryota</taxon>
        <taxon>Viridiplantae</taxon>
        <taxon>Streptophyta</taxon>
        <taxon>Embryophyta</taxon>
        <taxon>Tracheophyta</taxon>
        <taxon>Spermatophyta</taxon>
        <taxon>Magnoliopsida</taxon>
        <taxon>Liliopsida</taxon>
        <taxon>Poales</taxon>
        <taxon>Poaceae</taxon>
        <taxon>PACMAD clade</taxon>
        <taxon>Chloridoideae</taxon>
        <taxon>Eragrostideae</taxon>
        <taxon>Eragrostidinae</taxon>
        <taxon>Eragrostis</taxon>
    </lineage>
</organism>
<dbReference type="Pfam" id="PF03514">
    <property type="entry name" value="GRAS"/>
    <property type="match status" value="1"/>
</dbReference>
<name>A0A5J9UIX2_9POAL</name>
<feature type="non-terminal residue" evidence="5">
    <location>
        <position position="1"/>
    </location>
</feature>
<feature type="region of interest" description="Disordered" evidence="4">
    <location>
        <begin position="43"/>
        <end position="68"/>
    </location>
</feature>
<dbReference type="EMBL" id="RWGY01000013">
    <property type="protein sequence ID" value="TVU23271.1"/>
    <property type="molecule type" value="Genomic_DNA"/>
</dbReference>
<dbReference type="OrthoDB" id="636567at2759"/>
<evidence type="ECO:0000256" key="2">
    <source>
        <dbReference type="ARBA" id="ARBA00023163"/>
    </source>
</evidence>
<feature type="region of interest" description="VHIID" evidence="3">
    <location>
        <begin position="277"/>
        <end position="342"/>
    </location>
</feature>
<dbReference type="Gramene" id="TVU23271">
    <property type="protein sequence ID" value="TVU23271"/>
    <property type="gene ID" value="EJB05_25626"/>
</dbReference>
<dbReference type="PROSITE" id="PS50985">
    <property type="entry name" value="GRAS"/>
    <property type="match status" value="1"/>
</dbReference>
<feature type="compositionally biased region" description="Polar residues" evidence="4">
    <location>
        <begin position="43"/>
        <end position="52"/>
    </location>
</feature>
<accession>A0A5J9UIX2</accession>
<evidence type="ECO:0000313" key="5">
    <source>
        <dbReference type="EMBL" id="TVU23271.1"/>
    </source>
</evidence>
<dbReference type="Proteomes" id="UP000324897">
    <property type="component" value="Chromosome 2"/>
</dbReference>
<evidence type="ECO:0000256" key="3">
    <source>
        <dbReference type="PROSITE-ProRule" id="PRU01191"/>
    </source>
</evidence>
<dbReference type="PANTHER" id="PTHR31636">
    <property type="entry name" value="OSJNBA0084A10.13 PROTEIN-RELATED"/>
    <property type="match status" value="1"/>
</dbReference>
<feature type="short sequence motif" description="VHIID" evidence="3">
    <location>
        <begin position="308"/>
        <end position="312"/>
    </location>
</feature>
<evidence type="ECO:0000313" key="6">
    <source>
        <dbReference type="Proteomes" id="UP000324897"/>
    </source>
</evidence>
<comment type="caution">
    <text evidence="5">The sequence shown here is derived from an EMBL/GenBank/DDBJ whole genome shotgun (WGS) entry which is preliminary data.</text>
</comment>
<reference evidence="5 6" key="1">
    <citation type="journal article" date="2019" name="Sci. Rep.">
        <title>A high-quality genome of Eragrostis curvula grass provides insights into Poaceae evolution and supports new strategies to enhance forage quality.</title>
        <authorList>
            <person name="Carballo J."/>
            <person name="Santos B.A.C.M."/>
            <person name="Zappacosta D."/>
            <person name="Garbus I."/>
            <person name="Selva J.P."/>
            <person name="Gallo C.A."/>
            <person name="Diaz A."/>
            <person name="Albertini E."/>
            <person name="Caccamo M."/>
            <person name="Echenique V."/>
        </authorList>
    </citation>
    <scope>NUCLEOTIDE SEQUENCE [LARGE SCALE GENOMIC DNA]</scope>
    <source>
        <strain evidence="6">cv. Victoria</strain>
        <tissue evidence="5">Leaf</tissue>
    </source>
</reference>
<proteinExistence type="inferred from homology"/>
<dbReference type="InterPro" id="IPR005202">
    <property type="entry name" value="TF_GRAS"/>
</dbReference>
<keyword evidence="2" id="KW-0804">Transcription</keyword>
<dbReference type="AlphaFoldDB" id="A0A5J9UIX2"/>
<comment type="caution">
    <text evidence="3">Lacks conserved residue(s) required for the propagation of feature annotation.</text>
</comment>